<dbReference type="KEGG" id="rfo:REIFOR_00851"/>
<dbReference type="Gene3D" id="2.60.40.1180">
    <property type="entry name" value="Golgi alpha-mannosidase II"/>
    <property type="match status" value="1"/>
</dbReference>
<evidence type="ECO:0000256" key="2">
    <source>
        <dbReference type="ARBA" id="ARBA00022801"/>
    </source>
</evidence>
<dbReference type="Proteomes" id="UP000229757">
    <property type="component" value="Chromosome"/>
</dbReference>
<evidence type="ECO:0000259" key="4">
    <source>
        <dbReference type="SMART" id="SM00642"/>
    </source>
</evidence>
<dbReference type="Gene3D" id="3.90.400.10">
    <property type="entry name" value="Oligo-1,6-glucosidase, Domain 2"/>
    <property type="match status" value="1"/>
</dbReference>
<dbReference type="SUPFAM" id="SSF51445">
    <property type="entry name" value="(Trans)glycosidases"/>
    <property type="match status" value="1"/>
</dbReference>
<keyword evidence="6" id="KW-1185">Reference proteome</keyword>
<dbReference type="GO" id="GO:0004574">
    <property type="term" value="F:oligo-1,6-glucosidase activity"/>
    <property type="evidence" value="ECO:0007669"/>
    <property type="project" value="UniProtKB-EC"/>
</dbReference>
<sequence length="570" mass="65809">MTWWKEGIVYQIYPRSFADSTGNGVGDLRGIISKLDYLVELGVDIVWLNPIYQSPNDDNGYDISDYDAIMAEFGTMADFDELLAGLHQRGIRLIMDLVVNHCSDEHPWFVSSRANPTGPYRDYYFWRDGDQDRAPNNWLSVFSGSAWEFDPASRQYYLHLFSKKQPDLNWANPDLRQDIYRMMRRWFDKGVDGFRMDVINMISKHPHLPSVGDEIQLSWGGEYFINGPKLHDYMQEMHREVLQHYDCMTVGECFDVDIEQGKQLVGADRNELQMIFQMEHMALDHGPAGKWDAQATWSRVALKSILKRWIEGLDGIGWNSQFWMNHDQPRAVSRFGNDQSFRIESAQALAAVTLTLPGTPYIYMGEEIGMTNVQYPIEAYRDLEITSWYREQLAQGRDPVQLLTSIHRMGRDNARTPMQWTDGPQAGFTTGMPWLRVNPNFAQINVAAAQAEEQGVWPWYQRLIALRKVRKTLVYGHYESFMDSSEQVFAYRRRDANGDFLVLVNLSDQPADLTLPEPVRRDDWHLVMTNRGPADQPSRPNLAQPSVWLQYLSPWQAVVAERPLGVNNGT</sequence>
<dbReference type="Gene3D" id="3.20.20.80">
    <property type="entry name" value="Glycosidases"/>
    <property type="match status" value="1"/>
</dbReference>
<dbReference type="EC" id="3.2.1.10" evidence="5"/>
<dbReference type="PANTHER" id="PTHR10357:SF184">
    <property type="entry name" value="OLIGO-1,6-GLUCOSIDASE 1"/>
    <property type="match status" value="1"/>
</dbReference>
<dbReference type="NCBIfam" id="NF008183">
    <property type="entry name" value="PRK10933.1"/>
    <property type="match status" value="1"/>
</dbReference>
<dbReference type="InterPro" id="IPR017853">
    <property type="entry name" value="GH"/>
</dbReference>
<evidence type="ECO:0000313" key="5">
    <source>
        <dbReference type="EMBL" id="ATX76019.1"/>
    </source>
</evidence>
<feature type="domain" description="Glycosyl hydrolase family 13 catalytic" evidence="4">
    <location>
        <begin position="11"/>
        <end position="415"/>
    </location>
</feature>
<dbReference type="InterPro" id="IPR006047">
    <property type="entry name" value="GH13_cat_dom"/>
</dbReference>
<dbReference type="GO" id="GO:0004556">
    <property type="term" value="F:alpha-amylase activity"/>
    <property type="evidence" value="ECO:0007669"/>
    <property type="project" value="TreeGrafter"/>
</dbReference>
<dbReference type="InterPro" id="IPR045857">
    <property type="entry name" value="O16G_dom_2"/>
</dbReference>
<dbReference type="InterPro" id="IPR013780">
    <property type="entry name" value="Glyco_hydro_b"/>
</dbReference>
<keyword evidence="2 5" id="KW-0378">Hydrolase</keyword>
<gene>
    <name evidence="5" type="ORF">REIFOR_00851</name>
</gene>
<dbReference type="CDD" id="cd11333">
    <property type="entry name" value="AmyAc_SI_OligoGlu_DGase"/>
    <property type="match status" value="1"/>
</dbReference>
<dbReference type="AlphaFoldDB" id="A0A2K8KPP5"/>
<comment type="similarity">
    <text evidence="1">Belongs to the glycosyl hydrolase 13 family.</text>
</comment>
<keyword evidence="3 5" id="KW-0326">Glycosidase</keyword>
<dbReference type="FunFam" id="3.20.20.80:FF:000064">
    <property type="entry name" value="Oligo-1,6-glucosidase"/>
    <property type="match status" value="2"/>
</dbReference>
<name>A0A2K8KPP5_9GAMM</name>
<evidence type="ECO:0000256" key="3">
    <source>
        <dbReference type="ARBA" id="ARBA00023295"/>
    </source>
</evidence>
<dbReference type="OrthoDB" id="9805159at2"/>
<protein>
    <submittedName>
        <fullName evidence="5">Oligo-1,6-glucosidase, GH13 family</fullName>
        <ecNumber evidence="5">3.2.1.10</ecNumber>
    </submittedName>
</protein>
<dbReference type="FunFam" id="3.90.400.10:FF:000002">
    <property type="entry name" value="Sucrose isomerase"/>
    <property type="match status" value="1"/>
</dbReference>
<dbReference type="RefSeq" id="WP_100256393.1">
    <property type="nucleotide sequence ID" value="NZ_CP011797.1"/>
</dbReference>
<organism evidence="5 6">
    <name type="scientific">Reinekea forsetii</name>
    <dbReference type="NCBI Taxonomy" id="1336806"/>
    <lineage>
        <taxon>Bacteria</taxon>
        <taxon>Pseudomonadati</taxon>
        <taxon>Pseudomonadota</taxon>
        <taxon>Gammaproteobacteria</taxon>
        <taxon>Oceanospirillales</taxon>
        <taxon>Saccharospirillaceae</taxon>
        <taxon>Reinekea</taxon>
    </lineage>
</organism>
<proteinExistence type="inferred from homology"/>
<dbReference type="SUPFAM" id="SSF51011">
    <property type="entry name" value="Glycosyl hydrolase domain"/>
    <property type="match status" value="1"/>
</dbReference>
<dbReference type="EMBL" id="CP011797">
    <property type="protein sequence ID" value="ATX76019.1"/>
    <property type="molecule type" value="Genomic_DNA"/>
</dbReference>
<evidence type="ECO:0000256" key="1">
    <source>
        <dbReference type="ARBA" id="ARBA00008061"/>
    </source>
</evidence>
<reference evidence="5 6" key="1">
    <citation type="journal article" date="2017" name="Environ. Microbiol.">
        <title>Genomic and physiological analyses of 'Reinekea forsetii' reveal a versatile opportunistic lifestyle during spring algae blooms.</title>
        <authorList>
            <person name="Avci B."/>
            <person name="Hahnke R.L."/>
            <person name="Chafee M."/>
            <person name="Fischer T."/>
            <person name="Gruber-Vodicka H."/>
            <person name="Tegetmeyer H.E."/>
            <person name="Harder J."/>
            <person name="Fuchs B.M."/>
            <person name="Amann R.I."/>
            <person name="Teeling H."/>
        </authorList>
    </citation>
    <scope>NUCLEOTIDE SEQUENCE [LARGE SCALE GENOMIC DNA]</scope>
    <source>
        <strain evidence="5 6">Hel1_31_D35</strain>
    </source>
</reference>
<dbReference type="GO" id="GO:0009313">
    <property type="term" value="P:oligosaccharide catabolic process"/>
    <property type="evidence" value="ECO:0007669"/>
    <property type="project" value="TreeGrafter"/>
</dbReference>
<dbReference type="SMART" id="SM00642">
    <property type="entry name" value="Aamy"/>
    <property type="match status" value="1"/>
</dbReference>
<evidence type="ECO:0000313" key="6">
    <source>
        <dbReference type="Proteomes" id="UP000229757"/>
    </source>
</evidence>
<dbReference type="PANTHER" id="PTHR10357">
    <property type="entry name" value="ALPHA-AMYLASE FAMILY MEMBER"/>
    <property type="match status" value="1"/>
</dbReference>
<dbReference type="Pfam" id="PF00128">
    <property type="entry name" value="Alpha-amylase"/>
    <property type="match status" value="1"/>
</dbReference>
<accession>A0A2K8KPP5</accession>